<protein>
    <submittedName>
        <fullName evidence="1">Uncharacterized protein</fullName>
    </submittedName>
</protein>
<accession>A0A097IJ76</accession>
<dbReference type="KEGG" id="cdo:CDOO_01870"/>
<organism evidence="1 2">
    <name type="scientific">Corynebacterium doosanense CAU 212 = DSM 45436</name>
    <dbReference type="NCBI Taxonomy" id="558173"/>
    <lineage>
        <taxon>Bacteria</taxon>
        <taxon>Bacillati</taxon>
        <taxon>Actinomycetota</taxon>
        <taxon>Actinomycetes</taxon>
        <taxon>Mycobacteriales</taxon>
        <taxon>Corynebacteriaceae</taxon>
        <taxon>Corynebacterium</taxon>
    </lineage>
</organism>
<dbReference type="AlphaFoldDB" id="A0A097IJ76"/>
<evidence type="ECO:0000313" key="1">
    <source>
        <dbReference type="EMBL" id="AIT62174.1"/>
    </source>
</evidence>
<proteinExistence type="predicted"/>
<name>A0A097IJ76_9CORY</name>
<evidence type="ECO:0000313" key="2">
    <source>
        <dbReference type="Proteomes" id="UP000029914"/>
    </source>
</evidence>
<gene>
    <name evidence="1" type="ORF">CDOO_01870</name>
</gene>
<dbReference type="RefSeq" id="WP_018021473.1">
    <property type="nucleotide sequence ID" value="NZ_AQUX01000002.1"/>
</dbReference>
<dbReference type="EMBL" id="CP006764">
    <property type="protein sequence ID" value="AIT62174.1"/>
    <property type="molecule type" value="Genomic_DNA"/>
</dbReference>
<sequence>MMVQRVSCPPAGGRKVGVAVDEHGNRLLEMGDMFSVIAGMRFTAEMAVVPRRWIKRREFIATTGARAWVKFLAAAGDKQQADALEMLIAWAIAVPVGGDRDGVAEEVRGSVR</sequence>
<keyword evidence="2" id="KW-1185">Reference proteome</keyword>
<dbReference type="Proteomes" id="UP000029914">
    <property type="component" value="Chromosome"/>
</dbReference>
<dbReference type="HOGENOM" id="CLU_2141679_0_0_11"/>
<dbReference type="STRING" id="558173.CDOO_01870"/>
<reference evidence="1 2" key="1">
    <citation type="submission" date="2013-09" db="EMBL/GenBank/DDBJ databases">
        <title>Complete genome sequence of Corynebacterium doosanense CAU 212(T) (=DSM 45436(T)), isolated from activated sludge.</title>
        <authorList>
            <person name="Schaffert L."/>
            <person name="Albersmeier A."/>
            <person name="Kalinowski J."/>
            <person name="Ruckert C."/>
        </authorList>
    </citation>
    <scope>NUCLEOTIDE SEQUENCE [LARGE SCALE GENOMIC DNA]</scope>
    <source>
        <strain evidence="1 2">CAU 212</strain>
    </source>
</reference>